<proteinExistence type="predicted"/>
<feature type="signal peptide" evidence="1">
    <location>
        <begin position="1"/>
        <end position="19"/>
    </location>
</feature>
<dbReference type="NCBIfam" id="TIGR04131">
    <property type="entry name" value="Bac_Flav_CTERM"/>
    <property type="match status" value="1"/>
</dbReference>
<dbReference type="Gene3D" id="2.60.40.10">
    <property type="entry name" value="Immunoglobulins"/>
    <property type="match status" value="1"/>
</dbReference>
<keyword evidence="1" id="KW-0732">Signal</keyword>
<reference evidence="2 3" key="1">
    <citation type="submission" date="2023-08" db="EMBL/GenBank/DDBJ databases">
        <title>Mesonia sp. MT50, isolated from deep-sea sediment of the Mariana Trench.</title>
        <authorList>
            <person name="Fu H."/>
        </authorList>
    </citation>
    <scope>NUCLEOTIDE SEQUENCE [LARGE SCALE GENOMIC DNA]</scope>
    <source>
        <strain evidence="2 3">MT50</strain>
    </source>
</reference>
<evidence type="ECO:0000313" key="3">
    <source>
        <dbReference type="Proteomes" id="UP001230915"/>
    </source>
</evidence>
<sequence length="793" mass="88137">MRKRLLLLFLLIFTSSIWSQEMELYTQFNGNFDYTAIGNTLNLEENENAQNCNILTSSSAMLSLDPGQQVEAAYIYWAGSGSGDFDILVNNQPVSSQREFSLLVNNLDFFAAFADVTSIVQSEGNGAYTISDLNLLDFINPLHCNDGVNYGGWSIIIVYEDLSLPSNQINLYDGFELVGTYQNNSLEFQLDNLNVIDTQGAKIGFLAWEGDASLADGEQLKLNGNVLSNALNPPDNAFNGTNSFTGATDLYNMDLDVYEVENYINIGDTSATIELTSFADYVMVNSVVTVFNSILPDPAVNIDDFSTTCNSREISIDYTIDNFNGTDVLPSGTSVTFFADDQLLEEVFTPNDLAPGASESFQIDLTIPNSIPSNFTLEIKVNLDNQENTIISEIDPSNNIISMFINLGDVFIASPPLDMEVCDDMSNDGVEIFDFSENTNLAIGEQQNVTATYYTSFSNAENDIDPITSPNNYPNIENPQEVFIKIQSSTDPDCFVIASFFIRVYTTPIAGIPEDLFSCDMSEMDGISLFDLTENTSLISNNQQDVGIDYYLNQADAENGTNPISNPSSFENINNPQTIYAVIYNSNYEACYDLVSFQLSVKEIPLTEIEGDLKCDTGFNANDFDLSEVTPQIDLSLDEEITGYFLSLADANSFENPINAPFSYQNTENPQRIFVRVDSNLPGVCQHIYFFDISTQHCEPFIPEGFSPNGDGINDSFFITGLYDIFENFELQIFNRYGTLIYKGNNKVEAWDGTSNKGLNNVGNNLPTGTYFYILDLKDPKFGPYKGWVYLNR</sequence>
<dbReference type="EMBL" id="JAVHUL010000008">
    <property type="protein sequence ID" value="MDQ7916856.1"/>
    <property type="molecule type" value="Genomic_DNA"/>
</dbReference>
<dbReference type="Proteomes" id="UP001230915">
    <property type="component" value="Unassembled WGS sequence"/>
</dbReference>
<organism evidence="2 3">
    <name type="scientific">Mesonia profundi</name>
    <dbReference type="NCBI Taxonomy" id="3070998"/>
    <lineage>
        <taxon>Bacteria</taxon>
        <taxon>Pseudomonadati</taxon>
        <taxon>Bacteroidota</taxon>
        <taxon>Flavobacteriia</taxon>
        <taxon>Flavobacteriales</taxon>
        <taxon>Flavobacteriaceae</taxon>
        <taxon>Mesonia</taxon>
    </lineage>
</organism>
<dbReference type="Pfam" id="PF13585">
    <property type="entry name" value="CHU_C"/>
    <property type="match status" value="1"/>
</dbReference>
<feature type="chain" id="PRO_5045449740" evidence="1">
    <location>
        <begin position="20"/>
        <end position="793"/>
    </location>
</feature>
<accession>A0ABU1A2D0</accession>
<comment type="caution">
    <text evidence="2">The sequence shown here is derived from an EMBL/GenBank/DDBJ whole genome shotgun (WGS) entry which is preliminary data.</text>
</comment>
<keyword evidence="3" id="KW-1185">Reference proteome</keyword>
<name>A0ABU1A2D0_9FLAO</name>
<dbReference type="InterPro" id="IPR026341">
    <property type="entry name" value="T9SS_type_B"/>
</dbReference>
<gene>
    <name evidence="2" type="ORF">RBU60_04660</name>
</gene>
<evidence type="ECO:0000313" key="2">
    <source>
        <dbReference type="EMBL" id="MDQ7916856.1"/>
    </source>
</evidence>
<dbReference type="InterPro" id="IPR013783">
    <property type="entry name" value="Ig-like_fold"/>
</dbReference>
<evidence type="ECO:0000256" key="1">
    <source>
        <dbReference type="SAM" id="SignalP"/>
    </source>
</evidence>
<dbReference type="RefSeq" id="WP_308863519.1">
    <property type="nucleotide sequence ID" value="NZ_JAVHUL010000008.1"/>
</dbReference>
<protein>
    <submittedName>
        <fullName evidence="2">Gliding motility-associated C-terminal domain-containing protein</fullName>
    </submittedName>
</protein>